<protein>
    <submittedName>
        <fullName evidence="4">Uncharacterized protein</fullName>
    </submittedName>
</protein>
<keyword evidence="2" id="KW-0812">Transmembrane</keyword>
<evidence type="ECO:0000313" key="4">
    <source>
        <dbReference type="EMBL" id="KAF5201177.1"/>
    </source>
</evidence>
<dbReference type="Proteomes" id="UP000554482">
    <property type="component" value="Unassembled WGS sequence"/>
</dbReference>
<feature type="chain" id="PRO_5029728797" evidence="3">
    <location>
        <begin position="29"/>
        <end position="149"/>
    </location>
</feature>
<evidence type="ECO:0000256" key="1">
    <source>
        <dbReference type="SAM" id="MobiDB-lite"/>
    </source>
</evidence>
<accession>A0A7J6WW88</accession>
<sequence length="149" mass="15986">MSGMDHWMILPMMVLVLFMAACVLPIHGLNTEKKDLSFASPVNFCSGLQQTSGIDCVETPPTPCNDYIPLPPTVEPVPLPPPAEQLPITPPTENCGPPTPPSSTSLGPPGQIYMDPYQSAANENVVQFALVLGCSFASLLVTLMFYKPL</sequence>
<feature type="transmembrane region" description="Helical" evidence="2">
    <location>
        <begin position="125"/>
        <end position="146"/>
    </location>
</feature>
<keyword evidence="5" id="KW-1185">Reference proteome</keyword>
<keyword evidence="2" id="KW-1133">Transmembrane helix</keyword>
<proteinExistence type="predicted"/>
<feature type="compositionally biased region" description="Low complexity" evidence="1">
    <location>
        <begin position="91"/>
        <end position="110"/>
    </location>
</feature>
<feature type="signal peptide" evidence="3">
    <location>
        <begin position="1"/>
        <end position="28"/>
    </location>
</feature>
<reference evidence="4 5" key="1">
    <citation type="submission" date="2020-06" db="EMBL/GenBank/DDBJ databases">
        <title>Transcriptomic and genomic resources for Thalictrum thalictroides and T. hernandezii: Facilitating candidate gene discovery in an emerging model plant lineage.</title>
        <authorList>
            <person name="Arias T."/>
            <person name="Riano-Pachon D.M."/>
            <person name="Di Stilio V.S."/>
        </authorList>
    </citation>
    <scope>NUCLEOTIDE SEQUENCE [LARGE SCALE GENOMIC DNA]</scope>
    <source>
        <strain evidence="5">cv. WT478/WT964</strain>
        <tissue evidence="4">Leaves</tissue>
    </source>
</reference>
<evidence type="ECO:0000313" key="5">
    <source>
        <dbReference type="Proteomes" id="UP000554482"/>
    </source>
</evidence>
<organism evidence="4 5">
    <name type="scientific">Thalictrum thalictroides</name>
    <name type="common">Rue-anemone</name>
    <name type="synonym">Anemone thalictroides</name>
    <dbReference type="NCBI Taxonomy" id="46969"/>
    <lineage>
        <taxon>Eukaryota</taxon>
        <taxon>Viridiplantae</taxon>
        <taxon>Streptophyta</taxon>
        <taxon>Embryophyta</taxon>
        <taxon>Tracheophyta</taxon>
        <taxon>Spermatophyta</taxon>
        <taxon>Magnoliopsida</taxon>
        <taxon>Ranunculales</taxon>
        <taxon>Ranunculaceae</taxon>
        <taxon>Thalictroideae</taxon>
        <taxon>Thalictrum</taxon>
    </lineage>
</organism>
<dbReference type="EMBL" id="JABWDY010009766">
    <property type="protein sequence ID" value="KAF5201177.1"/>
    <property type="molecule type" value="Genomic_DNA"/>
</dbReference>
<dbReference type="AlphaFoldDB" id="A0A7J6WW88"/>
<comment type="caution">
    <text evidence="4">The sequence shown here is derived from an EMBL/GenBank/DDBJ whole genome shotgun (WGS) entry which is preliminary data.</text>
</comment>
<gene>
    <name evidence="4" type="ORF">FRX31_009235</name>
</gene>
<keyword evidence="2" id="KW-0472">Membrane</keyword>
<evidence type="ECO:0000256" key="2">
    <source>
        <dbReference type="SAM" id="Phobius"/>
    </source>
</evidence>
<name>A0A7J6WW88_THATH</name>
<feature type="region of interest" description="Disordered" evidence="1">
    <location>
        <begin position="87"/>
        <end position="110"/>
    </location>
</feature>
<keyword evidence="3" id="KW-0732">Signal</keyword>
<evidence type="ECO:0000256" key="3">
    <source>
        <dbReference type="SAM" id="SignalP"/>
    </source>
</evidence>